<protein>
    <submittedName>
        <fullName evidence="4">Phage shock protein PspC (Stress-responsive transcriptional regulator)</fullName>
    </submittedName>
</protein>
<feature type="transmembrane region" description="Helical" evidence="2">
    <location>
        <begin position="316"/>
        <end position="333"/>
    </location>
</feature>
<evidence type="ECO:0000256" key="1">
    <source>
        <dbReference type="SAM" id="MobiDB-lite"/>
    </source>
</evidence>
<feature type="transmembrane region" description="Helical" evidence="2">
    <location>
        <begin position="287"/>
        <end position="309"/>
    </location>
</feature>
<sequence length="456" mass="46918">MEPVMTMHRPANGAPIAGVCAALAERTGIDPLIIRVAAILLAVSSGIGLVLYVAGWLLIPREGHDLGILLETFPALATVPRWALLSILAVVLVAVAIPVGQVTPTSSFPAVVIGLVYYFSVYRPRHGRGAIDSRRDRASGTMPPGPPQSPGGALPPARPFGSPAQGAASVGSPTEADIHTVVRPPASGDASTGAAGTHAGQRAEDPRRATAAGPQASPSWAPDPAMSSYLTQPDPIGLYAPPPPTPRAARLPDPQRLGKRTLGLVTLTTLGLLWTWLSLAATAGHPIPLFIGAAAALVIVGGSLVVGAWVGRPRGLISAAVILALLATAGAYHTDHPVPQPLVAPDSVTYVVSDTMPVADSWDFGAPTIDLRGLDLRHDTTYDVHMNAGSVTILIPESARVVVHGRVAVGPMTLGDWSSDQPPAEGVTRLVSPGRPGAPTLTINASTEVGELVVKP</sequence>
<keyword evidence="2" id="KW-1133">Transmembrane helix</keyword>
<feature type="domain" description="Phage shock protein PspC N-terminal" evidence="3">
    <location>
        <begin position="7"/>
        <end position="62"/>
    </location>
</feature>
<keyword evidence="2" id="KW-0812">Transmembrane</keyword>
<accession>A0A1G6H4U8</accession>
<name>A0A1G6H4U8_9ACTN</name>
<evidence type="ECO:0000313" key="5">
    <source>
        <dbReference type="Proteomes" id="UP000199086"/>
    </source>
</evidence>
<keyword evidence="2" id="KW-0472">Membrane</keyword>
<feature type="compositionally biased region" description="Low complexity" evidence="1">
    <location>
        <begin position="186"/>
        <end position="200"/>
    </location>
</feature>
<dbReference type="Proteomes" id="UP000199086">
    <property type="component" value="Unassembled WGS sequence"/>
</dbReference>
<feature type="transmembrane region" description="Helical" evidence="2">
    <location>
        <begin position="79"/>
        <end position="100"/>
    </location>
</feature>
<feature type="region of interest" description="Disordered" evidence="1">
    <location>
        <begin position="130"/>
        <end position="254"/>
    </location>
</feature>
<organism evidence="4 5">
    <name type="scientific">Raineyella antarctica</name>
    <dbReference type="NCBI Taxonomy" id="1577474"/>
    <lineage>
        <taxon>Bacteria</taxon>
        <taxon>Bacillati</taxon>
        <taxon>Actinomycetota</taxon>
        <taxon>Actinomycetes</taxon>
        <taxon>Propionibacteriales</taxon>
        <taxon>Propionibacteriaceae</taxon>
        <taxon>Raineyella</taxon>
    </lineage>
</organism>
<evidence type="ECO:0000259" key="3">
    <source>
        <dbReference type="Pfam" id="PF04024"/>
    </source>
</evidence>
<proteinExistence type="predicted"/>
<dbReference type="Pfam" id="PF04024">
    <property type="entry name" value="PspC"/>
    <property type="match status" value="1"/>
</dbReference>
<feature type="transmembrane region" description="Helical" evidence="2">
    <location>
        <begin position="262"/>
        <end position="281"/>
    </location>
</feature>
<keyword evidence="5" id="KW-1185">Reference proteome</keyword>
<gene>
    <name evidence="4" type="ORF">GA0111570_106228</name>
</gene>
<dbReference type="STRING" id="1577474.GA0111570_106228"/>
<evidence type="ECO:0000313" key="4">
    <source>
        <dbReference type="EMBL" id="SDB89367.1"/>
    </source>
</evidence>
<evidence type="ECO:0000256" key="2">
    <source>
        <dbReference type="SAM" id="Phobius"/>
    </source>
</evidence>
<feature type="transmembrane region" description="Helical" evidence="2">
    <location>
        <begin position="32"/>
        <end position="59"/>
    </location>
</feature>
<dbReference type="EMBL" id="FMYF01000006">
    <property type="protein sequence ID" value="SDB89367.1"/>
    <property type="molecule type" value="Genomic_DNA"/>
</dbReference>
<dbReference type="AlphaFoldDB" id="A0A1G6H4U8"/>
<dbReference type="InterPro" id="IPR007168">
    <property type="entry name" value="Phageshock_PspC_N"/>
</dbReference>
<reference evidence="4 5" key="1">
    <citation type="submission" date="2016-06" db="EMBL/GenBank/DDBJ databases">
        <authorList>
            <person name="Olsen C.W."/>
            <person name="Carey S."/>
            <person name="Hinshaw L."/>
            <person name="Karasin A.I."/>
        </authorList>
    </citation>
    <scope>NUCLEOTIDE SEQUENCE [LARGE SCALE GENOMIC DNA]</scope>
    <source>
        <strain evidence="4 5">LZ-22</strain>
    </source>
</reference>